<proteinExistence type="predicted"/>
<dbReference type="OrthoDB" id="1160385at2"/>
<keyword evidence="1" id="KW-0472">Membrane</keyword>
<keyword evidence="1" id="KW-0812">Transmembrane</keyword>
<dbReference type="STRING" id="178356.SAMN05216269_12328"/>
<name>A0A1M7PUK8_9FLAO</name>
<dbReference type="RefSeq" id="WP_073211815.1">
    <property type="nucleotide sequence ID" value="NZ_FRCL01000023.1"/>
</dbReference>
<dbReference type="Proteomes" id="UP000184092">
    <property type="component" value="Unassembled WGS sequence"/>
</dbReference>
<feature type="transmembrane region" description="Helical" evidence="1">
    <location>
        <begin position="128"/>
        <end position="147"/>
    </location>
</feature>
<evidence type="ECO:0000313" key="2">
    <source>
        <dbReference type="EMBL" id="SHN21225.1"/>
    </source>
</evidence>
<accession>A0A1M7PUK8</accession>
<sequence>MELDELKNTWDNSNNPPEQQQLITIKMIDQMTQKKYHSKIKKIAYPEIIGVIICLISAFFIGIYFYKLDTTFLQGAGIMSILLLVTLSIVSFLSLRQLNIPVDVNRPYAATLKIFATQKLQFFKLQKINAVLSYLLLVSILILMSKFYNGRAISEIKYFWIYSFSFGYLFLLFYSKWVAKYYKKTLQQTEELLEDLQQYSMNN</sequence>
<keyword evidence="3" id="KW-1185">Reference proteome</keyword>
<gene>
    <name evidence="2" type="ORF">SAMN05216269_12328</name>
</gene>
<reference evidence="3" key="1">
    <citation type="submission" date="2016-11" db="EMBL/GenBank/DDBJ databases">
        <authorList>
            <person name="Varghese N."/>
            <person name="Submissions S."/>
        </authorList>
    </citation>
    <scope>NUCLEOTIDE SEQUENCE [LARGE SCALE GENOMIC DNA]</scope>
    <source>
        <strain evidence="3">CGMCC 1.2749</strain>
    </source>
</reference>
<evidence type="ECO:0000313" key="3">
    <source>
        <dbReference type="Proteomes" id="UP000184092"/>
    </source>
</evidence>
<dbReference type="AlphaFoldDB" id="A0A1M7PUK8"/>
<keyword evidence="1" id="KW-1133">Transmembrane helix</keyword>
<feature type="transmembrane region" description="Helical" evidence="1">
    <location>
        <begin position="72"/>
        <end position="95"/>
    </location>
</feature>
<organism evidence="2 3">
    <name type="scientific">Flavobacterium xinjiangense</name>
    <dbReference type="NCBI Taxonomy" id="178356"/>
    <lineage>
        <taxon>Bacteria</taxon>
        <taxon>Pseudomonadati</taxon>
        <taxon>Bacteroidota</taxon>
        <taxon>Flavobacteriia</taxon>
        <taxon>Flavobacteriales</taxon>
        <taxon>Flavobacteriaceae</taxon>
        <taxon>Flavobacterium</taxon>
    </lineage>
</organism>
<feature type="transmembrane region" description="Helical" evidence="1">
    <location>
        <begin position="43"/>
        <end position="66"/>
    </location>
</feature>
<evidence type="ECO:0000256" key="1">
    <source>
        <dbReference type="SAM" id="Phobius"/>
    </source>
</evidence>
<feature type="transmembrane region" description="Helical" evidence="1">
    <location>
        <begin position="159"/>
        <end position="179"/>
    </location>
</feature>
<protein>
    <submittedName>
        <fullName evidence="2">Uncharacterized protein</fullName>
    </submittedName>
</protein>
<dbReference type="EMBL" id="FRCL01000023">
    <property type="protein sequence ID" value="SHN21225.1"/>
    <property type="molecule type" value="Genomic_DNA"/>
</dbReference>